<dbReference type="OrthoDB" id="4882at2759"/>
<dbReference type="EMBL" id="VWRR01000009">
    <property type="protein sequence ID" value="KAF6002694.1"/>
    <property type="molecule type" value="Genomic_DNA"/>
</dbReference>
<evidence type="ECO:0000256" key="1">
    <source>
        <dbReference type="SAM" id="Coils"/>
    </source>
</evidence>
<dbReference type="Proteomes" id="UP000530660">
    <property type="component" value="Unassembled WGS sequence"/>
</dbReference>
<accession>A0A7J7IIX5</accession>
<organism evidence="2 3">
    <name type="scientific">Cyanidiococcus yangmingshanensis</name>
    <dbReference type="NCBI Taxonomy" id="2690220"/>
    <lineage>
        <taxon>Eukaryota</taxon>
        <taxon>Rhodophyta</taxon>
        <taxon>Bangiophyceae</taxon>
        <taxon>Cyanidiales</taxon>
        <taxon>Cyanidiaceae</taxon>
        <taxon>Cyanidiococcus</taxon>
    </lineage>
</organism>
<sequence length="200" mass="22844">MPQGVVAGAEAVQPEAAEAYVALVRQRQEAELALKRARQVEVEAKRQWHERAKKAADFKSKFHVLSMPVGSVNQQIAFRSLGQLRIESEREDEVMFRFRVQRPYALGLRGLESFEYVWLFEAHALKREPEERASSPAPHNIRLGLYKLISLERLSGAECELRLEAVGSRKRDAFMSQPVQVVDIKPYIPRYDSIRVLGDA</sequence>
<comment type="caution">
    <text evidence="2">The sequence shown here is derived from an EMBL/GenBank/DDBJ whole genome shotgun (WGS) entry which is preliminary data.</text>
</comment>
<feature type="coiled-coil region" evidence="1">
    <location>
        <begin position="20"/>
        <end position="47"/>
    </location>
</feature>
<evidence type="ECO:0000313" key="2">
    <source>
        <dbReference type="EMBL" id="KAF6002694.1"/>
    </source>
</evidence>
<reference evidence="2 3" key="1">
    <citation type="journal article" date="2020" name="J. Phycol.">
        <title>Comparative genome analysis reveals Cyanidiococcus gen. nov., a new extremophilic red algal genus sister to Cyanidioschyzon (Cyanidioschyzonaceae, Rhodophyta).</title>
        <authorList>
            <person name="Liu S.-L."/>
            <person name="Chiang Y.-R."/>
            <person name="Yoon H.S."/>
            <person name="Fu H.-Y."/>
        </authorList>
    </citation>
    <scope>NUCLEOTIDE SEQUENCE [LARGE SCALE GENOMIC DNA]</scope>
    <source>
        <strain evidence="2 3">THAL066</strain>
    </source>
</reference>
<gene>
    <name evidence="2" type="ORF">F1559_001858</name>
</gene>
<evidence type="ECO:0000313" key="3">
    <source>
        <dbReference type="Proteomes" id="UP000530660"/>
    </source>
</evidence>
<keyword evidence="3" id="KW-1185">Reference proteome</keyword>
<keyword evidence="1" id="KW-0175">Coiled coil</keyword>
<proteinExistence type="predicted"/>
<dbReference type="AlphaFoldDB" id="A0A7J7IIX5"/>
<name>A0A7J7IIX5_9RHOD</name>
<protein>
    <submittedName>
        <fullName evidence="2">Uncharacterized protein</fullName>
    </submittedName>
</protein>